<dbReference type="InterPro" id="IPR011766">
    <property type="entry name" value="TPP_enzyme_TPP-bd"/>
</dbReference>
<evidence type="ECO:0000259" key="4">
    <source>
        <dbReference type="Pfam" id="PF00205"/>
    </source>
</evidence>
<keyword evidence="2 3" id="KW-0786">Thiamine pyrophosphate</keyword>
<dbReference type="KEGG" id="jte:ASJ30_05225"/>
<feature type="domain" description="Thiamine pyrophosphate enzyme N-terminal TPP-binding" evidence="6">
    <location>
        <begin position="3"/>
        <end position="114"/>
    </location>
</feature>
<dbReference type="InterPro" id="IPR029061">
    <property type="entry name" value="THDP-binding"/>
</dbReference>
<dbReference type="InterPro" id="IPR000399">
    <property type="entry name" value="TPP-bd_CS"/>
</dbReference>
<evidence type="ECO:0000259" key="6">
    <source>
        <dbReference type="Pfam" id="PF02776"/>
    </source>
</evidence>
<dbReference type="InterPro" id="IPR012000">
    <property type="entry name" value="Thiamin_PyroP_enz_cen_dom"/>
</dbReference>
<dbReference type="SUPFAM" id="SSF52467">
    <property type="entry name" value="DHS-like NAD/FAD-binding domain"/>
    <property type="match status" value="1"/>
</dbReference>
<feature type="domain" description="Thiamine pyrophosphate enzyme central" evidence="4">
    <location>
        <begin position="189"/>
        <end position="317"/>
    </location>
</feature>
<dbReference type="EMBL" id="CP013290">
    <property type="protein sequence ID" value="APH01013.1"/>
    <property type="molecule type" value="Genomic_DNA"/>
</dbReference>
<dbReference type="Pfam" id="PF00205">
    <property type="entry name" value="TPP_enzyme_M"/>
    <property type="match status" value="1"/>
</dbReference>
<evidence type="ECO:0000313" key="7">
    <source>
        <dbReference type="EMBL" id="APH01013.1"/>
    </source>
</evidence>
<dbReference type="RefSeq" id="WP_072624172.1">
    <property type="nucleotide sequence ID" value="NZ_CP013290.1"/>
</dbReference>
<name>A0A1L3MF62_9MICO</name>
<reference evidence="7 8" key="1">
    <citation type="submission" date="2015-11" db="EMBL/GenBank/DDBJ databases">
        <authorList>
            <person name="Zhang Y."/>
            <person name="Guo Z."/>
        </authorList>
    </citation>
    <scope>NUCLEOTIDE SEQUENCE [LARGE SCALE GENOMIC DNA]</scope>
    <source>
        <strain evidence="7 8">YFY001</strain>
    </source>
</reference>
<dbReference type="InterPro" id="IPR029035">
    <property type="entry name" value="DHS-like_NAD/FAD-binding_dom"/>
</dbReference>
<evidence type="ECO:0000313" key="8">
    <source>
        <dbReference type="Proteomes" id="UP000182938"/>
    </source>
</evidence>
<feature type="domain" description="Thiamine pyrophosphate enzyme TPP-binding" evidence="5">
    <location>
        <begin position="386"/>
        <end position="532"/>
    </location>
</feature>
<dbReference type="Gene3D" id="3.40.50.1220">
    <property type="entry name" value="TPP-binding domain"/>
    <property type="match status" value="1"/>
</dbReference>
<dbReference type="InterPro" id="IPR012001">
    <property type="entry name" value="Thiamin_PyroP_enz_TPP-bd_dom"/>
</dbReference>
<dbReference type="InterPro" id="IPR047211">
    <property type="entry name" value="POXB-like"/>
</dbReference>
<dbReference type="InterPro" id="IPR047212">
    <property type="entry name" value="TPP_POXB-like"/>
</dbReference>
<evidence type="ECO:0000256" key="1">
    <source>
        <dbReference type="ARBA" id="ARBA00007812"/>
    </source>
</evidence>
<keyword evidence="8" id="KW-1185">Reference proteome</keyword>
<protein>
    <submittedName>
        <fullName evidence="7">Pyruvate dehydrogenase</fullName>
    </submittedName>
</protein>
<dbReference type="GO" id="GO:0030976">
    <property type="term" value="F:thiamine pyrophosphate binding"/>
    <property type="evidence" value="ECO:0007669"/>
    <property type="project" value="InterPro"/>
</dbReference>
<dbReference type="PANTHER" id="PTHR42981:SF2">
    <property type="entry name" value="PYRUVATE DEHYDROGENASE [UBIQUINONE]"/>
    <property type="match status" value="1"/>
</dbReference>
<dbReference type="PANTHER" id="PTHR42981">
    <property type="entry name" value="PYRUVATE DEHYDROGENASE [UBIQUINONE]"/>
    <property type="match status" value="1"/>
</dbReference>
<comment type="similarity">
    <text evidence="1 3">Belongs to the TPP enzyme family.</text>
</comment>
<dbReference type="CDD" id="cd02014">
    <property type="entry name" value="TPP_POX"/>
    <property type="match status" value="1"/>
</dbReference>
<dbReference type="PROSITE" id="PS00187">
    <property type="entry name" value="TPP_ENZYMES"/>
    <property type="match status" value="1"/>
</dbReference>
<evidence type="ECO:0000256" key="3">
    <source>
        <dbReference type="RuleBase" id="RU362132"/>
    </source>
</evidence>
<dbReference type="Gene3D" id="3.40.50.970">
    <property type="match status" value="2"/>
</dbReference>
<dbReference type="GO" id="GO:0000287">
    <property type="term" value="F:magnesium ion binding"/>
    <property type="evidence" value="ECO:0007669"/>
    <property type="project" value="InterPro"/>
</dbReference>
<keyword evidence="7" id="KW-0670">Pyruvate</keyword>
<dbReference type="CDD" id="cd07039">
    <property type="entry name" value="TPP_PYR_POX"/>
    <property type="match status" value="1"/>
</dbReference>
<dbReference type="GO" id="GO:0003824">
    <property type="term" value="F:catalytic activity"/>
    <property type="evidence" value="ECO:0007669"/>
    <property type="project" value="InterPro"/>
</dbReference>
<dbReference type="Pfam" id="PF02776">
    <property type="entry name" value="TPP_enzyme_N"/>
    <property type="match status" value="1"/>
</dbReference>
<dbReference type="NCBIfam" id="NF006591">
    <property type="entry name" value="PRK09124.1"/>
    <property type="match status" value="1"/>
</dbReference>
<sequence>MGTIADNVIATLRANGVTRAYGVPGDSLNGFTEAMRRDGSIAWRLVRHEESAAFAAAADAELTGDLAVVLGSCGPGNLHLINGLFDAQRSRVPVLAIAAQIPSSEIGSGYFQETHPQELFRECSVWAEMVTDASQMPRMLETAMRAAIQERGVAVLVVPGDVAQTEAADEWVTVVERARARIVPAPDQLERAAQLLGASKRTTLLVGAGAAGAKDDVLALADLLAAPVVHTLRSKQDIEGDNPFDVGLTGLLGFASGYRAMEEAETVLMLGTDFPYRQFYPEGARFIQVDTRGEHLGRRVPLDLGLVGDVGDTIRALLPLLQPARDRKHLEDSVKHYRKTRDKLDELAEPPKKGLLGGRKHEAIHPQYLARLVDEIAADDAVFIPDVGSPVVYAARYLECRGDRRLIGSFIHGSMANAVPQAVGAQLAQPERQVVTLSGDGGLAMLMGELLTVRQHDLPIKIVVLNNSSLNFVELEMKAAGLPGFGTDLHNPDFSQVAEACGIKGWRVTEAADLETSLREAFAHDGPALVDVVTERQELTIPPAISAEQVKGFTLYALRTVMSGRGDELLDLSRVNLRQIL</sequence>
<dbReference type="SUPFAM" id="SSF52518">
    <property type="entry name" value="Thiamin diphosphate-binding fold (THDP-binding)"/>
    <property type="match status" value="2"/>
</dbReference>
<dbReference type="AlphaFoldDB" id="A0A1L3MF62"/>
<accession>A0A1L3MF62</accession>
<dbReference type="Pfam" id="PF02775">
    <property type="entry name" value="TPP_enzyme_C"/>
    <property type="match status" value="1"/>
</dbReference>
<gene>
    <name evidence="7" type="ORF">ASJ30_05225</name>
</gene>
<proteinExistence type="inferred from homology"/>
<dbReference type="InterPro" id="IPR047210">
    <property type="entry name" value="TPP_PYR_POXB-like"/>
</dbReference>
<evidence type="ECO:0000256" key="2">
    <source>
        <dbReference type="ARBA" id="ARBA00023052"/>
    </source>
</evidence>
<evidence type="ECO:0000259" key="5">
    <source>
        <dbReference type="Pfam" id="PF02775"/>
    </source>
</evidence>
<organism evidence="7 8">
    <name type="scientific">Janibacter indicus</name>
    <dbReference type="NCBI Taxonomy" id="857417"/>
    <lineage>
        <taxon>Bacteria</taxon>
        <taxon>Bacillati</taxon>
        <taxon>Actinomycetota</taxon>
        <taxon>Actinomycetes</taxon>
        <taxon>Micrococcales</taxon>
        <taxon>Intrasporangiaceae</taxon>
        <taxon>Janibacter</taxon>
    </lineage>
</organism>
<dbReference type="Proteomes" id="UP000182938">
    <property type="component" value="Chromosome"/>
</dbReference>